<dbReference type="InterPro" id="IPR018639">
    <property type="entry name" value="DUF2062"/>
</dbReference>
<evidence type="ECO:0000313" key="4">
    <source>
        <dbReference type="Proteomes" id="UP001446205"/>
    </source>
</evidence>
<feature type="transmembrane region" description="Helical" evidence="1">
    <location>
        <begin position="76"/>
        <end position="94"/>
    </location>
</feature>
<keyword evidence="1" id="KW-1133">Transmembrane helix</keyword>
<name>A0ABU9DBK1_9PROT</name>
<keyword evidence="4" id="KW-1185">Reference proteome</keyword>
<dbReference type="PANTHER" id="PTHR40547">
    <property type="entry name" value="SLL0298 PROTEIN"/>
    <property type="match status" value="1"/>
</dbReference>
<dbReference type="RefSeq" id="WP_341371927.1">
    <property type="nucleotide sequence ID" value="NZ_JBBPCO010000018.1"/>
</dbReference>
<evidence type="ECO:0000313" key="3">
    <source>
        <dbReference type="EMBL" id="MEK8090872.1"/>
    </source>
</evidence>
<dbReference type="Proteomes" id="UP001446205">
    <property type="component" value="Unassembled WGS sequence"/>
</dbReference>
<proteinExistence type="predicted"/>
<reference evidence="3 4" key="1">
    <citation type="submission" date="2024-04" db="EMBL/GenBank/DDBJ databases">
        <authorList>
            <person name="Abashina T."/>
            <person name="Shaikin A."/>
        </authorList>
    </citation>
    <scope>NUCLEOTIDE SEQUENCE [LARGE SCALE GENOMIC DNA]</scope>
    <source>
        <strain evidence="3 4">AAFK</strain>
    </source>
</reference>
<gene>
    <name evidence="3" type="ORF">WOB96_14025</name>
</gene>
<protein>
    <submittedName>
        <fullName evidence="3">DUF2062 domain-containing protein</fullName>
    </submittedName>
</protein>
<feature type="domain" description="DUF2062" evidence="2">
    <location>
        <begin position="23"/>
        <end position="176"/>
    </location>
</feature>
<dbReference type="EMBL" id="JBBPCO010000018">
    <property type="protein sequence ID" value="MEK8090872.1"/>
    <property type="molecule type" value="Genomic_DNA"/>
</dbReference>
<accession>A0ABU9DBK1</accession>
<keyword evidence="1" id="KW-0472">Membrane</keyword>
<evidence type="ECO:0000256" key="1">
    <source>
        <dbReference type="SAM" id="Phobius"/>
    </source>
</evidence>
<dbReference type="Pfam" id="PF09835">
    <property type="entry name" value="DUF2062"/>
    <property type="match status" value="1"/>
</dbReference>
<evidence type="ECO:0000259" key="2">
    <source>
        <dbReference type="Pfam" id="PF09835"/>
    </source>
</evidence>
<dbReference type="PANTHER" id="PTHR40547:SF1">
    <property type="entry name" value="SLL0298 PROTEIN"/>
    <property type="match status" value="1"/>
</dbReference>
<sequence length="181" mass="20879">MRKSLERFLPKREQILKSRCLGRFTHLLHQHELWHFHRRSLAGGLALGLFVGSMPLIGHIPLALIGALWLRVNIPVAMGAVMLTNPLTMPAYLYFAFRLGLHIRSWLGFAPESSVAMPLTDLIHNWQLLFTDGGQRIWDAYLTIWLGSLLIGVLAAVAGYYLSLLIWRLVVTWRWRYRHRS</sequence>
<organism evidence="3 4">
    <name type="scientific">Thermithiobacillus plumbiphilus</name>
    <dbReference type="NCBI Taxonomy" id="1729899"/>
    <lineage>
        <taxon>Bacteria</taxon>
        <taxon>Pseudomonadati</taxon>
        <taxon>Pseudomonadota</taxon>
        <taxon>Acidithiobacillia</taxon>
        <taxon>Acidithiobacillales</taxon>
        <taxon>Thermithiobacillaceae</taxon>
        <taxon>Thermithiobacillus</taxon>
    </lineage>
</organism>
<feature type="transmembrane region" description="Helical" evidence="1">
    <location>
        <begin position="144"/>
        <end position="171"/>
    </location>
</feature>
<comment type="caution">
    <text evidence="3">The sequence shown here is derived from an EMBL/GenBank/DDBJ whole genome shotgun (WGS) entry which is preliminary data.</text>
</comment>
<feature type="transmembrane region" description="Helical" evidence="1">
    <location>
        <begin position="45"/>
        <end position="70"/>
    </location>
</feature>
<keyword evidence="1" id="KW-0812">Transmembrane</keyword>